<evidence type="ECO:0000256" key="1">
    <source>
        <dbReference type="SAM" id="MobiDB-lite"/>
    </source>
</evidence>
<accession>A0A0S4KSC6</accession>
<dbReference type="Gene3D" id="3.40.50.1460">
    <property type="match status" value="1"/>
</dbReference>
<keyword evidence="3" id="KW-1185">Reference proteome</keyword>
<gene>
    <name evidence="2" type="ORF">NITINOP_1961</name>
</gene>
<name>A0A0S4KSC6_9BACT</name>
<proteinExistence type="predicted"/>
<evidence type="ECO:0000313" key="2">
    <source>
        <dbReference type="EMBL" id="CUQ66933.1"/>
    </source>
</evidence>
<feature type="region of interest" description="Disordered" evidence="1">
    <location>
        <begin position="173"/>
        <end position="202"/>
    </location>
</feature>
<dbReference type="RefSeq" id="WP_158023321.1">
    <property type="nucleotide sequence ID" value="NZ_LN885086.1"/>
</dbReference>
<dbReference type="Proteomes" id="UP000066284">
    <property type="component" value="Chromosome 1"/>
</dbReference>
<dbReference type="EMBL" id="LN885086">
    <property type="protein sequence ID" value="CUQ66933.1"/>
    <property type="molecule type" value="Genomic_DNA"/>
</dbReference>
<evidence type="ECO:0000313" key="3">
    <source>
        <dbReference type="Proteomes" id="UP000066284"/>
    </source>
</evidence>
<sequence length="593" mass="64590">MRPATGCSPAKDPLPYTVKLNIPSSIAQQTFRYTDSCGQMGEVPIGRQIEKALREEASRTFKTVVSEPDQEKVIHPDHVITFEVREWSFHLDKDALYDRAPATLRMNALVRTSDVRGAVLRETEFRVDRRERLRLEQVGRNCDYVISPFIRDTAEELAAKVFLDAKLAFGEQPSSPSVSQESASHPSAFPATGGSPPSATPSASSALRFKALLLDENGDLILESGEHVRVRVDVVNTGTIPVQDVSVSLTGTPEVLDLFPATTLALPPLQPAQTKSLEFMATLPPTLQPLQAEIHVSLTQSGKLIAPPQTLSLTIQPAGAGLDDVDRIPAPRSAFRQPGTYLIAIGISNDPPPRTKLRKYASMDAQRVADYFQAIGGVPASNVMLLRDLQAHHAAVDVAFTKWLPQRIDKNAVVIVYFSGQAMVAPNGEVLLALSDTSNAADARLYPLRHIASTIAKLNVHQALFIFDGSVSKLRGESETQIALPRWDLNGTIMIQMIGGESFKTGLEDDAHRHGLFTYFFLRGLRGEADTNHNGFVTLGELAGYVRQKVTWAAKSRLNAEQRPMIFPTFAPSDTVASLVLSAPAALASADHP</sequence>
<dbReference type="PROSITE" id="PS00018">
    <property type="entry name" value="EF_HAND_1"/>
    <property type="match status" value="1"/>
</dbReference>
<protein>
    <submittedName>
        <fullName evidence="2">Ankyrin repeat-like protein</fullName>
    </submittedName>
</protein>
<dbReference type="OrthoDB" id="9759662at2"/>
<dbReference type="KEGG" id="nio:NITINOP_1961"/>
<dbReference type="STRING" id="1715989.NITINOP_1961"/>
<organism evidence="2 3">
    <name type="scientific">Candidatus Nitrospira inopinata</name>
    <dbReference type="NCBI Taxonomy" id="1715989"/>
    <lineage>
        <taxon>Bacteria</taxon>
        <taxon>Pseudomonadati</taxon>
        <taxon>Nitrospirota</taxon>
        <taxon>Nitrospiria</taxon>
        <taxon>Nitrospirales</taxon>
        <taxon>Nitrospiraceae</taxon>
        <taxon>Nitrospira</taxon>
    </lineage>
</organism>
<reference evidence="3" key="1">
    <citation type="submission" date="2015-09" db="EMBL/GenBank/DDBJ databases">
        <authorList>
            <person name="Daims H."/>
        </authorList>
    </citation>
    <scope>NUCLEOTIDE SEQUENCE [LARGE SCALE GENOMIC DNA]</scope>
</reference>
<dbReference type="InterPro" id="IPR018247">
    <property type="entry name" value="EF_Hand_1_Ca_BS"/>
</dbReference>
<dbReference type="AlphaFoldDB" id="A0A0S4KSC6"/>